<gene>
    <name evidence="1" type="ORF">EV182_006834</name>
</gene>
<reference evidence="1" key="1">
    <citation type="submission" date="2022-06" db="EMBL/GenBank/DDBJ databases">
        <title>Phylogenomic reconstructions and comparative analyses of Kickxellomycotina fungi.</title>
        <authorList>
            <person name="Reynolds N.K."/>
            <person name="Stajich J.E."/>
            <person name="Barry K."/>
            <person name="Grigoriev I.V."/>
            <person name="Crous P."/>
            <person name="Smith M.E."/>
        </authorList>
    </citation>
    <scope>NUCLEOTIDE SEQUENCE</scope>
    <source>
        <strain evidence="1">RSA 2271</strain>
    </source>
</reference>
<protein>
    <submittedName>
        <fullName evidence="1">Uncharacterized protein</fullName>
    </submittedName>
</protein>
<evidence type="ECO:0000313" key="2">
    <source>
        <dbReference type="Proteomes" id="UP001145114"/>
    </source>
</evidence>
<organism evidence="1 2">
    <name type="scientific">Spiromyces aspiralis</name>
    <dbReference type="NCBI Taxonomy" id="68401"/>
    <lineage>
        <taxon>Eukaryota</taxon>
        <taxon>Fungi</taxon>
        <taxon>Fungi incertae sedis</taxon>
        <taxon>Zoopagomycota</taxon>
        <taxon>Kickxellomycotina</taxon>
        <taxon>Kickxellomycetes</taxon>
        <taxon>Kickxellales</taxon>
        <taxon>Kickxellaceae</taxon>
        <taxon>Spiromyces</taxon>
    </lineage>
</organism>
<comment type="caution">
    <text evidence="1">The sequence shown here is derived from an EMBL/GenBank/DDBJ whole genome shotgun (WGS) entry which is preliminary data.</text>
</comment>
<feature type="non-terminal residue" evidence="1">
    <location>
        <position position="160"/>
    </location>
</feature>
<proteinExistence type="predicted"/>
<dbReference type="EMBL" id="JAMZIH010002948">
    <property type="protein sequence ID" value="KAJ1677120.1"/>
    <property type="molecule type" value="Genomic_DNA"/>
</dbReference>
<sequence length="160" mass="17322">MARLNTSRETPPPPTSAAGPMSTRRSRRIAVTALYDETQDTPSITRARKSRRTKPADSDQLQDAKETIATPTPDHGSDSGSDSDEPLINMEGLDDISEYASQPNRGAASAVDSRKHAADSDVAMHGEQLHTVGSARPRKKQRINGHEAQEEEQQQPGIAP</sequence>
<dbReference type="Proteomes" id="UP001145114">
    <property type="component" value="Unassembled WGS sequence"/>
</dbReference>
<accession>A0ACC1HKM0</accession>
<evidence type="ECO:0000313" key="1">
    <source>
        <dbReference type="EMBL" id="KAJ1677120.1"/>
    </source>
</evidence>
<name>A0ACC1HKM0_9FUNG</name>
<keyword evidence="2" id="KW-1185">Reference proteome</keyword>